<organism evidence="1 2">
    <name type="scientific">Candidatus Acidiferrum panamense</name>
    <dbReference type="NCBI Taxonomy" id="2741543"/>
    <lineage>
        <taxon>Bacteria</taxon>
        <taxon>Pseudomonadati</taxon>
        <taxon>Acidobacteriota</taxon>
        <taxon>Terriglobia</taxon>
        <taxon>Candidatus Acidiferrales</taxon>
        <taxon>Candidatus Acidiferrum</taxon>
    </lineage>
</organism>
<accession>A0A7V8SWT9</accession>
<sequence>SSIEPESNSVDLPEMLSWGELQLRLTAILDASPRPEYLASGDPCFQRIIRLRDIATYTDIYRAEIYRVRRGERSLKPDVQKKLSWFFHNLDHGKLVKEKQADGKWRIVNHPASKVPAHAAYAGSPAIQAQVDFLTGRLKLQ</sequence>
<reference evidence="1" key="1">
    <citation type="submission" date="2020-06" db="EMBL/GenBank/DDBJ databases">
        <title>Legume-microbial interactions unlock mineral nutrients during tropical forest succession.</title>
        <authorList>
            <person name="Epihov D.Z."/>
        </authorList>
    </citation>
    <scope>NUCLEOTIDE SEQUENCE [LARGE SCALE GENOMIC DNA]</scope>
    <source>
        <strain evidence="1">Pan2503</strain>
    </source>
</reference>
<evidence type="ECO:0000313" key="1">
    <source>
        <dbReference type="EMBL" id="MBA0085216.1"/>
    </source>
</evidence>
<protein>
    <submittedName>
        <fullName evidence="1">Uncharacterized protein</fullName>
    </submittedName>
</protein>
<keyword evidence="2" id="KW-1185">Reference proteome</keyword>
<dbReference type="Proteomes" id="UP000567293">
    <property type="component" value="Unassembled WGS sequence"/>
</dbReference>
<gene>
    <name evidence="1" type="ORF">HRJ53_09480</name>
</gene>
<dbReference type="AlphaFoldDB" id="A0A7V8SWT9"/>
<dbReference type="EMBL" id="JACDQQ010000912">
    <property type="protein sequence ID" value="MBA0085216.1"/>
    <property type="molecule type" value="Genomic_DNA"/>
</dbReference>
<evidence type="ECO:0000313" key="2">
    <source>
        <dbReference type="Proteomes" id="UP000567293"/>
    </source>
</evidence>
<name>A0A7V8SWT9_9BACT</name>
<comment type="caution">
    <text evidence="1">The sequence shown here is derived from an EMBL/GenBank/DDBJ whole genome shotgun (WGS) entry which is preliminary data.</text>
</comment>
<feature type="non-terminal residue" evidence="1">
    <location>
        <position position="1"/>
    </location>
</feature>
<proteinExistence type="predicted"/>